<dbReference type="RefSeq" id="WP_158638982.1">
    <property type="nucleotide sequence ID" value="NZ_JBPFQP010000005.1"/>
</dbReference>
<gene>
    <name evidence="1" type="ORF">IQ31_05458</name>
</gene>
<name>A0A562M1W1_9SPHI</name>
<evidence type="ECO:0000313" key="1">
    <source>
        <dbReference type="EMBL" id="TWI13909.1"/>
    </source>
</evidence>
<proteinExistence type="predicted"/>
<dbReference type="Pfam" id="PF14891">
    <property type="entry name" value="Peptidase_M91"/>
    <property type="match status" value="1"/>
</dbReference>
<dbReference type="EMBL" id="VLKR01000056">
    <property type="protein sequence ID" value="TWI13909.1"/>
    <property type="molecule type" value="Genomic_DNA"/>
</dbReference>
<accession>A0A562M1W1</accession>
<reference evidence="1 2" key="1">
    <citation type="journal article" date="2015" name="Stand. Genomic Sci.">
        <title>Genomic Encyclopedia of Bacterial and Archaeal Type Strains, Phase III: the genomes of soil and plant-associated and newly described type strains.</title>
        <authorList>
            <person name="Whitman W.B."/>
            <person name="Woyke T."/>
            <person name="Klenk H.P."/>
            <person name="Zhou Y."/>
            <person name="Lilburn T.G."/>
            <person name="Beck B.J."/>
            <person name="De Vos P."/>
            <person name="Vandamme P."/>
            <person name="Eisen J.A."/>
            <person name="Garrity G."/>
            <person name="Hugenholtz P."/>
            <person name="Kyrpides N.C."/>
        </authorList>
    </citation>
    <scope>NUCLEOTIDE SEQUENCE [LARGE SCALE GENOMIC DNA]</scope>
    <source>
        <strain evidence="1 2">CGMCC 1.6855</strain>
    </source>
</reference>
<dbReference type="OrthoDB" id="964483at2"/>
<comment type="caution">
    <text evidence="1">The sequence shown here is derived from an EMBL/GenBank/DDBJ whole genome shotgun (WGS) entry which is preliminary data.</text>
</comment>
<dbReference type="Proteomes" id="UP000315908">
    <property type="component" value="Unassembled WGS sequence"/>
</dbReference>
<dbReference type="InterPro" id="IPR028208">
    <property type="entry name" value="Effector_pro_NleD-like"/>
</dbReference>
<organism evidence="1 2">
    <name type="scientific">Sphingobacterium siyangense</name>
    <dbReference type="NCBI Taxonomy" id="459529"/>
    <lineage>
        <taxon>Bacteria</taxon>
        <taxon>Pseudomonadati</taxon>
        <taxon>Bacteroidota</taxon>
        <taxon>Sphingobacteriia</taxon>
        <taxon>Sphingobacteriales</taxon>
        <taxon>Sphingobacteriaceae</taxon>
        <taxon>Sphingobacterium</taxon>
    </lineage>
</organism>
<protein>
    <submittedName>
        <fullName evidence="1">NleD-like pathogen effector protein (Putative zinc metallopeptidase)</fullName>
    </submittedName>
</protein>
<evidence type="ECO:0000313" key="2">
    <source>
        <dbReference type="Proteomes" id="UP000315908"/>
    </source>
</evidence>
<dbReference type="AlphaFoldDB" id="A0A562M1W1"/>
<sequence length="209" mass="22691">MYTGNGVKTDKSGNVTGYKGFLGKAFVALNSIGGTKEGASLLGELQGSSNNFIIQNSSNNNFEINPNQREAGYSGQLYSDPDLAMSFASTSASAMEGGAGGVINWNPNGGSVWVLGGKKNNSATANLGHELFHGRDANRGLLDGRSYRGLKYDEWQATYKENQLRTQMGLPLREYYRSQDNNGILSPLAPRILDANNKPIRPGWVTKYW</sequence>